<evidence type="ECO:0000313" key="1">
    <source>
        <dbReference type="Ensembl" id="ENSNBRP00000013614.1"/>
    </source>
</evidence>
<dbReference type="Proteomes" id="UP000261580">
    <property type="component" value="Unassembled WGS sequence"/>
</dbReference>
<dbReference type="Ensembl" id="ENSNBRT00000013989.1">
    <property type="protein sequence ID" value="ENSNBRP00000013614.1"/>
    <property type="gene ID" value="ENSNBRG00000010558.1"/>
</dbReference>
<sequence length="97" mass="11616">MTIILYMVFAEICTVAFKGKPLKFKYVRHNHSERNHWHYRNTHDMPYCANTEPCYFPQEVRWKGESMSQNVSTWYGAISSYSKYPKIINANSCYKFM</sequence>
<organism evidence="1 2">
    <name type="scientific">Neolamprologus brichardi</name>
    <name type="common">Fairy cichlid</name>
    <name type="synonym">Lamprologus brichardi</name>
    <dbReference type="NCBI Taxonomy" id="32507"/>
    <lineage>
        <taxon>Eukaryota</taxon>
        <taxon>Metazoa</taxon>
        <taxon>Chordata</taxon>
        <taxon>Craniata</taxon>
        <taxon>Vertebrata</taxon>
        <taxon>Euteleostomi</taxon>
        <taxon>Actinopterygii</taxon>
        <taxon>Neopterygii</taxon>
        <taxon>Teleostei</taxon>
        <taxon>Neoteleostei</taxon>
        <taxon>Acanthomorphata</taxon>
        <taxon>Ovalentaria</taxon>
        <taxon>Cichlomorphae</taxon>
        <taxon>Cichliformes</taxon>
        <taxon>Cichlidae</taxon>
        <taxon>African cichlids</taxon>
        <taxon>Pseudocrenilabrinae</taxon>
        <taxon>Lamprologini</taxon>
        <taxon>Neolamprologus</taxon>
    </lineage>
</organism>
<accession>A0A3Q4MLB5</accession>
<proteinExistence type="predicted"/>
<keyword evidence="2" id="KW-1185">Reference proteome</keyword>
<reference evidence="1" key="1">
    <citation type="submission" date="2025-08" db="UniProtKB">
        <authorList>
            <consortium name="Ensembl"/>
        </authorList>
    </citation>
    <scope>IDENTIFICATION</scope>
</reference>
<evidence type="ECO:0000313" key="2">
    <source>
        <dbReference type="Proteomes" id="UP000261580"/>
    </source>
</evidence>
<dbReference type="AlphaFoldDB" id="A0A3Q4MLB5"/>
<protein>
    <submittedName>
        <fullName evidence="1">Uncharacterized protein</fullName>
    </submittedName>
</protein>
<reference evidence="1" key="2">
    <citation type="submission" date="2025-09" db="UniProtKB">
        <authorList>
            <consortium name="Ensembl"/>
        </authorList>
    </citation>
    <scope>IDENTIFICATION</scope>
</reference>
<name>A0A3Q4MLB5_NEOBR</name>